<keyword evidence="3" id="KW-1185">Reference proteome</keyword>
<evidence type="ECO:0000256" key="1">
    <source>
        <dbReference type="SAM" id="MobiDB-lite"/>
    </source>
</evidence>
<feature type="region of interest" description="Disordered" evidence="1">
    <location>
        <begin position="1"/>
        <end position="39"/>
    </location>
</feature>
<organism evidence="2 3">
    <name type="scientific">Diplocarpon coronariae</name>
    <dbReference type="NCBI Taxonomy" id="2795749"/>
    <lineage>
        <taxon>Eukaryota</taxon>
        <taxon>Fungi</taxon>
        <taxon>Dikarya</taxon>
        <taxon>Ascomycota</taxon>
        <taxon>Pezizomycotina</taxon>
        <taxon>Leotiomycetes</taxon>
        <taxon>Helotiales</taxon>
        <taxon>Drepanopezizaceae</taxon>
        <taxon>Diplocarpon</taxon>
    </lineage>
</organism>
<dbReference type="InParanoid" id="A0A218ZFW9"/>
<sequence>MPPTSSSSSSSPSESSPQPYTSSLSPPLPVPTHGAGGSFSVLASTFIPGSTPSEVLSTIRNTSTWKEWNGFTPTITFKPRSSPSPPPPSAPDIPTGNDGWLELGTRGDMDVFMSGDGLQAGAKRTQAQGMEVSVLTAIDGKGDGDARKGFRIAWLGVGYAHWQLHTERVTELTEDEQHGVAGTRYECWETFAGVLAPIVKFAVGGALRQSTVTCPHEVKRLLFGPGWDEVRGSRVVVERTGRERVNLVWAPAVAGPHSHGLAAAVTLRPAMCRRQQRATWVLGALSSKTHAGLLIAAPEVAAKHDAGSGRLEVDMHVGGPISRVHRETYMYIHIPKSEVTLPRLSVFWAFTPPRPFQPILPPCASSKLHAFTPAAGEPEQPSRTLAPQCTIHLSE</sequence>
<feature type="region of interest" description="Disordered" evidence="1">
    <location>
        <begin position="74"/>
        <end position="97"/>
    </location>
</feature>
<dbReference type="AlphaFoldDB" id="A0A218ZFW9"/>
<feature type="compositionally biased region" description="Low complexity" evidence="1">
    <location>
        <begin position="1"/>
        <end position="25"/>
    </location>
</feature>
<dbReference type="OrthoDB" id="509124at2759"/>
<evidence type="ECO:0000313" key="3">
    <source>
        <dbReference type="Proteomes" id="UP000242519"/>
    </source>
</evidence>
<protein>
    <submittedName>
        <fullName evidence="2">Uncharacterized protein</fullName>
    </submittedName>
</protein>
<name>A0A218ZFW9_9HELO</name>
<feature type="compositionally biased region" description="Pro residues" evidence="1">
    <location>
        <begin position="82"/>
        <end position="91"/>
    </location>
</feature>
<dbReference type="EMBL" id="MZNU01000046">
    <property type="protein sequence ID" value="OWP06453.1"/>
    <property type="molecule type" value="Genomic_DNA"/>
</dbReference>
<evidence type="ECO:0000313" key="2">
    <source>
        <dbReference type="EMBL" id="OWP06453.1"/>
    </source>
</evidence>
<accession>A0A218ZFW9</accession>
<proteinExistence type="predicted"/>
<reference evidence="2 3" key="1">
    <citation type="submission" date="2017-04" db="EMBL/GenBank/DDBJ databases">
        <title>Draft genome sequence of Marssonina coronaria NL1: causal agent of apple blotch.</title>
        <authorList>
            <person name="Cheng Q."/>
        </authorList>
    </citation>
    <scope>NUCLEOTIDE SEQUENCE [LARGE SCALE GENOMIC DNA]</scope>
    <source>
        <strain evidence="2 3">NL1</strain>
    </source>
</reference>
<gene>
    <name evidence="2" type="ORF">B2J93_9226</name>
</gene>
<dbReference type="Proteomes" id="UP000242519">
    <property type="component" value="Unassembled WGS sequence"/>
</dbReference>
<comment type="caution">
    <text evidence="2">The sequence shown here is derived from an EMBL/GenBank/DDBJ whole genome shotgun (WGS) entry which is preliminary data.</text>
</comment>